<dbReference type="Gene3D" id="3.30.565.10">
    <property type="entry name" value="Histidine kinase-like ATPase, C-terminal domain"/>
    <property type="match status" value="1"/>
</dbReference>
<dbReference type="Pfam" id="PF00512">
    <property type="entry name" value="HisKA"/>
    <property type="match status" value="1"/>
</dbReference>
<organism evidence="10 11">
    <name type="scientific">Halopseudomonas oceani</name>
    <dbReference type="NCBI Taxonomy" id="1708783"/>
    <lineage>
        <taxon>Bacteria</taxon>
        <taxon>Pseudomonadati</taxon>
        <taxon>Pseudomonadota</taxon>
        <taxon>Gammaproteobacteria</taxon>
        <taxon>Pseudomonadales</taxon>
        <taxon>Pseudomonadaceae</taxon>
        <taxon>Halopseudomonas</taxon>
    </lineage>
</organism>
<keyword evidence="11" id="KW-1185">Reference proteome</keyword>
<dbReference type="Gene3D" id="3.30.450.20">
    <property type="entry name" value="PAS domain"/>
    <property type="match status" value="2"/>
</dbReference>
<evidence type="ECO:0000259" key="8">
    <source>
        <dbReference type="PROSITE" id="PS50109"/>
    </source>
</evidence>
<dbReference type="SUPFAM" id="SSF52172">
    <property type="entry name" value="CheY-like"/>
    <property type="match status" value="1"/>
</dbReference>
<keyword evidence="3" id="KW-0597">Phosphoprotein</keyword>
<dbReference type="PROSITE" id="PS50109">
    <property type="entry name" value="HIS_KIN"/>
    <property type="match status" value="1"/>
</dbReference>
<dbReference type="InterPro" id="IPR004358">
    <property type="entry name" value="Sig_transdc_His_kin-like_C"/>
</dbReference>
<dbReference type="SMART" id="SM00388">
    <property type="entry name" value="HisKA"/>
    <property type="match status" value="1"/>
</dbReference>
<keyword evidence="7" id="KW-0472">Membrane</keyword>
<dbReference type="InterPro" id="IPR003661">
    <property type="entry name" value="HisK_dim/P_dom"/>
</dbReference>
<feature type="transmembrane region" description="Helical" evidence="7">
    <location>
        <begin position="12"/>
        <end position="38"/>
    </location>
</feature>
<dbReference type="FunFam" id="3.30.565.10:FF:000006">
    <property type="entry name" value="Sensor histidine kinase WalK"/>
    <property type="match status" value="1"/>
</dbReference>
<dbReference type="SUPFAM" id="SSF47384">
    <property type="entry name" value="Homodimeric domain of signal transducing histidine kinase"/>
    <property type="match status" value="1"/>
</dbReference>
<dbReference type="InterPro" id="IPR035965">
    <property type="entry name" value="PAS-like_dom_sf"/>
</dbReference>
<dbReference type="PANTHER" id="PTHR43711">
    <property type="entry name" value="TWO-COMPONENT HISTIDINE KINASE"/>
    <property type="match status" value="1"/>
</dbReference>
<evidence type="ECO:0000313" key="10">
    <source>
        <dbReference type="EMBL" id="POB06236.1"/>
    </source>
</evidence>
<dbReference type="InterPro" id="IPR011006">
    <property type="entry name" value="CheY-like_superfamily"/>
</dbReference>
<dbReference type="PANTHER" id="PTHR43711:SF31">
    <property type="entry name" value="HISTIDINE KINASE"/>
    <property type="match status" value="1"/>
</dbReference>
<evidence type="ECO:0000256" key="4">
    <source>
        <dbReference type="ARBA" id="ARBA00022679"/>
    </source>
</evidence>
<evidence type="ECO:0000256" key="5">
    <source>
        <dbReference type="ARBA" id="ARBA00022777"/>
    </source>
</evidence>
<feature type="domain" description="PAC" evidence="9">
    <location>
        <begin position="534"/>
        <end position="588"/>
    </location>
</feature>
<dbReference type="SUPFAM" id="SSF55785">
    <property type="entry name" value="PYP-like sensor domain (PAS domain)"/>
    <property type="match status" value="1"/>
</dbReference>
<dbReference type="PRINTS" id="PR00344">
    <property type="entry name" value="BCTRLSENSOR"/>
</dbReference>
<name>A0A2P4EZS2_9GAMM</name>
<dbReference type="InterPro" id="IPR036097">
    <property type="entry name" value="HisK_dim/P_sf"/>
</dbReference>
<dbReference type="Gene3D" id="1.10.287.130">
    <property type="match status" value="1"/>
</dbReference>
<dbReference type="Pfam" id="PF02518">
    <property type="entry name" value="HATPase_c"/>
    <property type="match status" value="1"/>
</dbReference>
<dbReference type="RefSeq" id="WP_104736496.1">
    <property type="nucleotide sequence ID" value="NZ_BMHR01000002.1"/>
</dbReference>
<dbReference type="Gene3D" id="3.40.50.2300">
    <property type="match status" value="1"/>
</dbReference>
<keyword evidence="7" id="KW-1133">Transmembrane helix</keyword>
<dbReference type="InterPro" id="IPR005467">
    <property type="entry name" value="His_kinase_dom"/>
</dbReference>
<keyword evidence="5 10" id="KW-0418">Kinase</keyword>
<dbReference type="CDD" id="cd00082">
    <property type="entry name" value="HisKA"/>
    <property type="match status" value="1"/>
</dbReference>
<dbReference type="Proteomes" id="UP000243451">
    <property type="component" value="Unassembled WGS sequence"/>
</dbReference>
<dbReference type="AlphaFoldDB" id="A0A2P4EZS2"/>
<dbReference type="Pfam" id="PF08447">
    <property type="entry name" value="PAS_3"/>
    <property type="match status" value="1"/>
</dbReference>
<dbReference type="SUPFAM" id="SSF55874">
    <property type="entry name" value="ATPase domain of HSP90 chaperone/DNA topoisomerase II/histidine kinase"/>
    <property type="match status" value="1"/>
</dbReference>
<evidence type="ECO:0000256" key="3">
    <source>
        <dbReference type="ARBA" id="ARBA00022553"/>
    </source>
</evidence>
<dbReference type="GO" id="GO:0000155">
    <property type="term" value="F:phosphorelay sensor kinase activity"/>
    <property type="evidence" value="ECO:0007669"/>
    <property type="project" value="InterPro"/>
</dbReference>
<protein>
    <recommendedName>
        <fullName evidence="2">histidine kinase</fullName>
        <ecNumber evidence="2">2.7.13.3</ecNumber>
    </recommendedName>
</protein>
<evidence type="ECO:0000313" key="11">
    <source>
        <dbReference type="Proteomes" id="UP000243451"/>
    </source>
</evidence>
<dbReference type="CDD" id="cd16922">
    <property type="entry name" value="HATPase_EvgS-ArcB-TorS-like"/>
    <property type="match status" value="1"/>
</dbReference>
<accession>A0A2P4EZS2</accession>
<dbReference type="EMBL" id="PPSK01000001">
    <property type="protein sequence ID" value="POB06236.1"/>
    <property type="molecule type" value="Genomic_DNA"/>
</dbReference>
<dbReference type="GO" id="GO:0005886">
    <property type="term" value="C:plasma membrane"/>
    <property type="evidence" value="ECO:0007669"/>
    <property type="project" value="UniProtKB-ARBA"/>
</dbReference>
<feature type="transmembrane region" description="Helical" evidence="7">
    <location>
        <begin position="376"/>
        <end position="397"/>
    </location>
</feature>
<comment type="catalytic activity">
    <reaction evidence="1">
        <text>ATP + protein L-histidine = ADP + protein N-phospho-L-histidine.</text>
        <dbReference type="EC" id="2.7.13.3"/>
    </reaction>
</comment>
<reference evidence="10 11" key="1">
    <citation type="submission" date="2018-01" db="EMBL/GenBank/DDBJ databases">
        <title>Draft genome of the type strain Pseudomonas oceani DSM 100277 isolated from the deep water in Okinawa trough, northwestern Pacific Ocean.</title>
        <authorList>
            <person name="Gomila M."/>
            <person name="Mulet M."/>
            <person name="Garcia-Valdes E."/>
            <person name="Lalucat J."/>
        </authorList>
    </citation>
    <scope>NUCLEOTIDE SEQUENCE [LARGE SCALE GENOMIC DNA]</scope>
    <source>
        <strain evidence="10 11">DSM 100277</strain>
    </source>
</reference>
<comment type="caution">
    <text evidence="10">The sequence shown here is derived from an EMBL/GenBank/DDBJ whole genome shotgun (WGS) entry which is preliminary data.</text>
</comment>
<evidence type="ECO:0000256" key="2">
    <source>
        <dbReference type="ARBA" id="ARBA00012438"/>
    </source>
</evidence>
<dbReference type="InterPro" id="IPR003594">
    <property type="entry name" value="HATPase_dom"/>
</dbReference>
<keyword evidence="6" id="KW-0902">Two-component regulatory system</keyword>
<dbReference type="PROSITE" id="PS50113">
    <property type="entry name" value="PAC"/>
    <property type="match status" value="1"/>
</dbReference>
<keyword evidence="7" id="KW-0812">Transmembrane</keyword>
<dbReference type="CDD" id="cd12913">
    <property type="entry name" value="PDC1_MCP_like"/>
    <property type="match status" value="1"/>
</dbReference>
<dbReference type="InterPro" id="IPR013655">
    <property type="entry name" value="PAS_fold_3"/>
</dbReference>
<gene>
    <name evidence="10" type="ORF">C1949_00365</name>
</gene>
<evidence type="ECO:0000256" key="1">
    <source>
        <dbReference type="ARBA" id="ARBA00000085"/>
    </source>
</evidence>
<dbReference type="CDD" id="cd00130">
    <property type="entry name" value="PAS"/>
    <property type="match status" value="1"/>
</dbReference>
<dbReference type="EC" id="2.7.13.3" evidence="2"/>
<dbReference type="OrthoDB" id="9770795at2"/>
<evidence type="ECO:0000256" key="7">
    <source>
        <dbReference type="SAM" id="Phobius"/>
    </source>
</evidence>
<proteinExistence type="predicted"/>
<dbReference type="InterPro" id="IPR000014">
    <property type="entry name" value="PAS"/>
</dbReference>
<dbReference type="InterPro" id="IPR036890">
    <property type="entry name" value="HATPase_C_sf"/>
</dbReference>
<sequence>MGGNRHIGLQQWIWRAFIRSALVPLVLVEAALIAIYLFSNSEIRDEQTAYLRQTALTELSGAARLEARVINARLEQVASLANGYRNLVAETLTAPMAAPPVSAKTIDSGVTYSPADNGGSAFFYSGATPPARQDRNKIHRMATLDPVMRELQRSNPLIASVYFNSWDNYNHIYPWFATADQYPHDMVIPDYNFYYLADAEHNPSRGVVWTDVYLDPAGQGWMMSAIAPVYRGDFLEGVVGVDITVDGILTEINSLPVSWDGYAMLVSQDLNIMAMPAPAERDFGLRELTTHSYQDAIRREIFKPDDFNLAQRAETVDLAAVLKGRSNGVQQLMLNDKALLVGWTEVEQTGWQLLTVVDEDLLFAQTNQMASHYRQIGMLLIAGLIAFYVVFFAFLWIRARGLTERLLVPIEGISRMMTDIGAERWRSEPVHSEIAELDGMARHTHEIGLQLERSQELNRTAQQRIELVLDSTTESIWEWHVGDREIELRGRFGERFGLPVGRVPLDMFRARIHPDDRARVLSAEESALSSRAQYAAEFRFADAQGVYHWLLSRGRVLEQDPATGEVLLLAGTHVDIDDLKHIESDLRSATHEAEAANLAKARFISSMSHELRTPLNAILGFAQLMELDSQESGQPSEYVQEILLASRHLNTLLSDILDWSAIQVDARRVQLMPTDVAQIMNESAEMVRLAISQEGLSLEVVPPPEGVTVMADPRRLRQVMINLLSNAKKYNTVGGSVRLYSDVFGARLRLVVEDTGMGIEPEDQALLFEPFQRLGRENTAIQGTGIGLSICREYARAMGGDIGLHSEPGVGSRFWVELPLSAAPALPRSGGPLVYCLSDDEVLIEQVREVLGERARLRVGNAGKLLEQAAESPPSLVLIDEAVVDSSSVSMLQRLRQLQAGLALPVLLLADAPNLASVHELVSECQGLVRKPLDSDEFDALVNVLLEREAGHAE</sequence>
<dbReference type="InterPro" id="IPR000700">
    <property type="entry name" value="PAS-assoc_C"/>
</dbReference>
<dbReference type="InterPro" id="IPR050736">
    <property type="entry name" value="Sensor_HK_Regulatory"/>
</dbReference>
<keyword evidence="4" id="KW-0808">Transferase</keyword>
<feature type="domain" description="Histidine kinase" evidence="8">
    <location>
        <begin position="606"/>
        <end position="822"/>
    </location>
</feature>
<evidence type="ECO:0000259" key="9">
    <source>
        <dbReference type="PROSITE" id="PS50113"/>
    </source>
</evidence>
<evidence type="ECO:0000256" key="6">
    <source>
        <dbReference type="ARBA" id="ARBA00023012"/>
    </source>
</evidence>
<dbReference type="SMART" id="SM00387">
    <property type="entry name" value="HATPase_c"/>
    <property type="match status" value="1"/>
</dbReference>